<dbReference type="SUPFAM" id="SSF57903">
    <property type="entry name" value="FYVE/PHD zinc finger"/>
    <property type="match status" value="1"/>
</dbReference>
<keyword evidence="2" id="KW-1185">Reference proteome</keyword>
<protein>
    <submittedName>
        <fullName evidence="1">Uncharacterized protein</fullName>
    </submittedName>
</protein>
<dbReference type="AlphaFoldDB" id="A0A0D2P674"/>
<dbReference type="OMA" id="FLITHRC"/>
<proteinExistence type="predicted"/>
<dbReference type="OrthoDB" id="3067692at2759"/>
<dbReference type="InterPro" id="IPR013083">
    <property type="entry name" value="Znf_RING/FYVE/PHD"/>
</dbReference>
<organism evidence="1 2">
    <name type="scientific">Hypholoma sublateritium (strain FD-334 SS-4)</name>
    <dbReference type="NCBI Taxonomy" id="945553"/>
    <lineage>
        <taxon>Eukaryota</taxon>
        <taxon>Fungi</taxon>
        <taxon>Dikarya</taxon>
        <taxon>Basidiomycota</taxon>
        <taxon>Agaricomycotina</taxon>
        <taxon>Agaricomycetes</taxon>
        <taxon>Agaricomycetidae</taxon>
        <taxon>Agaricales</taxon>
        <taxon>Agaricineae</taxon>
        <taxon>Strophariaceae</taxon>
        <taxon>Hypholoma</taxon>
    </lineage>
</organism>
<dbReference type="InterPro" id="IPR011011">
    <property type="entry name" value="Znf_FYVE_PHD"/>
</dbReference>
<evidence type="ECO:0000313" key="1">
    <source>
        <dbReference type="EMBL" id="KJA26434.1"/>
    </source>
</evidence>
<reference evidence="2" key="1">
    <citation type="submission" date="2014-04" db="EMBL/GenBank/DDBJ databases">
        <title>Evolutionary Origins and Diversification of the Mycorrhizal Mutualists.</title>
        <authorList>
            <consortium name="DOE Joint Genome Institute"/>
            <consortium name="Mycorrhizal Genomics Consortium"/>
            <person name="Kohler A."/>
            <person name="Kuo A."/>
            <person name="Nagy L.G."/>
            <person name="Floudas D."/>
            <person name="Copeland A."/>
            <person name="Barry K.W."/>
            <person name="Cichocki N."/>
            <person name="Veneault-Fourrey C."/>
            <person name="LaButti K."/>
            <person name="Lindquist E.A."/>
            <person name="Lipzen A."/>
            <person name="Lundell T."/>
            <person name="Morin E."/>
            <person name="Murat C."/>
            <person name="Riley R."/>
            <person name="Ohm R."/>
            <person name="Sun H."/>
            <person name="Tunlid A."/>
            <person name="Henrissat B."/>
            <person name="Grigoriev I.V."/>
            <person name="Hibbett D.S."/>
            <person name="Martin F."/>
        </authorList>
    </citation>
    <scope>NUCLEOTIDE SEQUENCE [LARGE SCALE GENOMIC DNA]</scope>
    <source>
        <strain evidence="2">FD-334 SS-4</strain>
    </source>
</reference>
<accession>A0A0D2P674</accession>
<gene>
    <name evidence="1" type="ORF">HYPSUDRAFT_133131</name>
</gene>
<dbReference type="Proteomes" id="UP000054270">
    <property type="component" value="Unassembled WGS sequence"/>
</dbReference>
<dbReference type="Gene3D" id="3.30.40.10">
    <property type="entry name" value="Zinc/RING finger domain, C3HC4 (zinc finger)"/>
    <property type="match status" value="1"/>
</dbReference>
<name>A0A0D2P674_HYPSF</name>
<evidence type="ECO:0000313" key="2">
    <source>
        <dbReference type="Proteomes" id="UP000054270"/>
    </source>
</evidence>
<sequence length="398" mass="44715">WCSNCRNGGYLIVCSSCNERAFCNACLEFSTEGDDSFLCPICYYKKAVDASSKKRTKYEPYPYTFCQAMSTRENFAKVLLEPIAVISIHLRGWPVYETPASVAYESLVSWLKGNVVLIEIDFDFTTSTTKKNFTARLNKLLGEFRSGGPLEKFTRFSIYLSTHSDPFSGDLHIGPTPSCGASPIDEVFDILFPPTFQALLRRHPRNMLNLMACGAVSNVAESNKAVQHFSNKSFFSHIYAYTQSDFQPSLTFPFCQRLMVNFFIYGRDSVHTALQDSQSLGSHTGLMEFTPSLFSAVSNTSPRFFAWSHASRSPMGTRVKPQCECKRLDTISITTTDQSLFLITHRCTAKDCRATTTYTLPDGADWIGGYVPGKSSHGNWFMMPWLPRTADTKQKDAQ</sequence>
<dbReference type="EMBL" id="KN817528">
    <property type="protein sequence ID" value="KJA26434.1"/>
    <property type="molecule type" value="Genomic_DNA"/>
</dbReference>
<feature type="non-terminal residue" evidence="1">
    <location>
        <position position="1"/>
    </location>
</feature>